<proteinExistence type="predicted"/>
<name>A0A0V1MN84_9BILA</name>
<dbReference type="AlphaFoldDB" id="A0A0V1MN84"/>
<organism evidence="1 2">
    <name type="scientific">Trichinella papuae</name>
    <dbReference type="NCBI Taxonomy" id="268474"/>
    <lineage>
        <taxon>Eukaryota</taxon>
        <taxon>Metazoa</taxon>
        <taxon>Ecdysozoa</taxon>
        <taxon>Nematoda</taxon>
        <taxon>Enoplea</taxon>
        <taxon>Dorylaimia</taxon>
        <taxon>Trichinellida</taxon>
        <taxon>Trichinellidae</taxon>
        <taxon>Trichinella</taxon>
    </lineage>
</organism>
<protein>
    <submittedName>
        <fullName evidence="1">Uncharacterized protein</fullName>
    </submittedName>
</protein>
<dbReference type="STRING" id="268474.A0A0V1MN84"/>
<sequence>MNRNITKLRSFYKKRDLSKKRTKQSLLHELLAMTHAPYCVLRVELVEKVTEIGVKPQIFVWFIIKSVRKRQALLCLEVNMRLEINDLPPTVITHQCDAVSVCLQSFIYRLTFELLSNYVHKANCCHLKTDQTTADRWTVVKIVRTKKVKQNLMVKLVVTQAFRLCQPVREIKLPCRHDRHPSIHSFIHSSIHPSIHPFVQPSKVMLRAFQLNGKESLSGNN</sequence>
<gene>
    <name evidence="1" type="ORF">T10_10280</name>
</gene>
<evidence type="ECO:0000313" key="2">
    <source>
        <dbReference type="Proteomes" id="UP000054843"/>
    </source>
</evidence>
<reference evidence="1 2" key="1">
    <citation type="submission" date="2015-01" db="EMBL/GenBank/DDBJ databases">
        <title>Evolution of Trichinella species and genotypes.</title>
        <authorList>
            <person name="Korhonen P.K."/>
            <person name="Edoardo P."/>
            <person name="Giuseppe L.R."/>
            <person name="Gasser R.B."/>
        </authorList>
    </citation>
    <scope>NUCLEOTIDE SEQUENCE [LARGE SCALE GENOMIC DNA]</scope>
    <source>
        <strain evidence="1">ISS1980</strain>
    </source>
</reference>
<evidence type="ECO:0000313" key="1">
    <source>
        <dbReference type="EMBL" id="KRZ73284.1"/>
    </source>
</evidence>
<keyword evidence="2" id="KW-1185">Reference proteome</keyword>
<dbReference type="Proteomes" id="UP000054843">
    <property type="component" value="Unassembled WGS sequence"/>
</dbReference>
<comment type="caution">
    <text evidence="1">The sequence shown here is derived from an EMBL/GenBank/DDBJ whole genome shotgun (WGS) entry which is preliminary data.</text>
</comment>
<accession>A0A0V1MN84</accession>
<dbReference type="EMBL" id="JYDO01000065">
    <property type="protein sequence ID" value="KRZ73284.1"/>
    <property type="molecule type" value="Genomic_DNA"/>
</dbReference>